<reference evidence="10" key="1">
    <citation type="journal article" date="2012" name="PLoS Genet.">
        <title>Comparative analysis of the genomes of two field isolates of the rice blast fungus Magnaporthe oryzae.</title>
        <authorList>
            <person name="Xue M."/>
            <person name="Yang J."/>
            <person name="Li Z."/>
            <person name="Hu S."/>
            <person name="Yao N."/>
            <person name="Dean R.A."/>
            <person name="Zhao W."/>
            <person name="Shen M."/>
            <person name="Zhang H."/>
            <person name="Li C."/>
            <person name="Liu L."/>
            <person name="Cao L."/>
            <person name="Xu X."/>
            <person name="Xing Y."/>
            <person name="Hsiang T."/>
            <person name="Zhang Z."/>
            <person name="Xu J.R."/>
            <person name="Peng Y.L."/>
        </authorList>
    </citation>
    <scope>NUCLEOTIDE SEQUENCE</scope>
    <source>
        <strain evidence="10">Y34</strain>
    </source>
</reference>
<accession>A0AA97PSA9</accession>
<sequence>MLRMIFLVAILGQHAFCQQNNANPQCYYPSGKLHEKGVACHSGGVSTCCEASQTCLSNGLCYDVGWNTLKRYSCTDKDWKSDLCPKFCEAASREAPAEIRQCSGSSDLWVCGSRSDECGMGNFTLPMGQVADGRPFSQNGVLQAGTCVADAPSSGGQQGGSGVGRPGGPPPWLTAACSATTVTAIPTATPNACVVAAVAADQVDEERKKSQEKVVAVGVGVGVGVSVPLLAALAGMVFLFTRARKEAAAAKAALADIQSQQNQRDRGSELPPRAKDPNTPSPPHILSSLPLYGMTPAMEKHHRTVHEAESLAFTNQLGTRPEEVAVVHEAPSGSPTVLSITPLSGGTSPVNLLSPDSVHTQKVLFEPGERNHWFR</sequence>
<evidence type="ECO:0000256" key="4">
    <source>
        <dbReference type="ARBA" id="ARBA00022692"/>
    </source>
</evidence>
<dbReference type="EMBL" id="JH793784">
    <property type="protein sequence ID" value="ELQ45094.1"/>
    <property type="molecule type" value="Genomic_DNA"/>
</dbReference>
<feature type="transmembrane region" description="Helical" evidence="8">
    <location>
        <begin position="214"/>
        <end position="241"/>
    </location>
</feature>
<dbReference type="InterPro" id="IPR018584">
    <property type="entry name" value="GT87"/>
</dbReference>
<dbReference type="Proteomes" id="UP000011086">
    <property type="component" value="Unassembled WGS sequence"/>
</dbReference>
<evidence type="ECO:0000256" key="1">
    <source>
        <dbReference type="ARBA" id="ARBA00004651"/>
    </source>
</evidence>
<evidence type="ECO:0000256" key="9">
    <source>
        <dbReference type="SAM" id="SignalP"/>
    </source>
</evidence>
<proteinExistence type="predicted"/>
<keyword evidence="4 8" id="KW-0812">Transmembrane</keyword>
<comment type="subcellular location">
    <subcellularLocation>
        <location evidence="1">Cell membrane</location>
        <topology evidence="1">Multi-pass membrane protein</topology>
    </subcellularLocation>
</comment>
<keyword evidence="6 8" id="KW-0472">Membrane</keyword>
<feature type="chain" id="PRO_5041681311" evidence="9">
    <location>
        <begin position="18"/>
        <end position="375"/>
    </location>
</feature>
<evidence type="ECO:0000256" key="8">
    <source>
        <dbReference type="SAM" id="Phobius"/>
    </source>
</evidence>
<keyword evidence="9" id="KW-0732">Signal</keyword>
<dbReference type="Pfam" id="PF09594">
    <property type="entry name" value="GT87"/>
    <property type="match status" value="1"/>
</dbReference>
<keyword evidence="5 8" id="KW-1133">Transmembrane helix</keyword>
<dbReference type="AlphaFoldDB" id="A0AA97PSA9"/>
<keyword evidence="3" id="KW-0808">Transferase</keyword>
<keyword evidence="2" id="KW-1003">Cell membrane</keyword>
<feature type="compositionally biased region" description="Basic and acidic residues" evidence="7">
    <location>
        <begin position="263"/>
        <end position="276"/>
    </location>
</feature>
<evidence type="ECO:0000256" key="6">
    <source>
        <dbReference type="ARBA" id="ARBA00023136"/>
    </source>
</evidence>
<evidence type="ECO:0000256" key="3">
    <source>
        <dbReference type="ARBA" id="ARBA00022679"/>
    </source>
</evidence>
<evidence type="ECO:0000256" key="7">
    <source>
        <dbReference type="SAM" id="MobiDB-lite"/>
    </source>
</evidence>
<evidence type="ECO:0000256" key="5">
    <source>
        <dbReference type="ARBA" id="ARBA00022989"/>
    </source>
</evidence>
<feature type="signal peptide" evidence="9">
    <location>
        <begin position="1"/>
        <end position="17"/>
    </location>
</feature>
<feature type="region of interest" description="Disordered" evidence="7">
    <location>
        <begin position="255"/>
        <end position="287"/>
    </location>
</feature>
<name>A0AA97PSA9_PYRO3</name>
<evidence type="ECO:0000313" key="10">
    <source>
        <dbReference type="EMBL" id="ELQ45094.1"/>
    </source>
</evidence>
<organism evidence="10">
    <name type="scientific">Pyricularia oryzae (strain Y34)</name>
    <name type="common">Rice blast fungus</name>
    <name type="synonym">Magnaporthe oryzae</name>
    <dbReference type="NCBI Taxonomy" id="1143189"/>
    <lineage>
        <taxon>Eukaryota</taxon>
        <taxon>Fungi</taxon>
        <taxon>Dikarya</taxon>
        <taxon>Ascomycota</taxon>
        <taxon>Pezizomycotina</taxon>
        <taxon>Sordariomycetes</taxon>
        <taxon>Sordariomycetidae</taxon>
        <taxon>Magnaporthales</taxon>
        <taxon>Pyriculariaceae</taxon>
        <taxon>Pyricularia</taxon>
    </lineage>
</organism>
<evidence type="ECO:0000256" key="2">
    <source>
        <dbReference type="ARBA" id="ARBA00022475"/>
    </source>
</evidence>
<dbReference type="GO" id="GO:0005886">
    <property type="term" value="C:plasma membrane"/>
    <property type="evidence" value="ECO:0007669"/>
    <property type="project" value="UniProtKB-SubCell"/>
</dbReference>
<gene>
    <name evidence="10" type="ORF">OOU_Y34scaffold00021g34</name>
</gene>
<protein>
    <submittedName>
        <fullName evidence="10">Uncharacterized protein</fullName>
    </submittedName>
</protein>
<dbReference type="GO" id="GO:0016758">
    <property type="term" value="F:hexosyltransferase activity"/>
    <property type="evidence" value="ECO:0007669"/>
    <property type="project" value="InterPro"/>
</dbReference>